<dbReference type="SFLD" id="SFLDS00019">
    <property type="entry name" value="Glutathione_Transferase_(cytos"/>
    <property type="match status" value="1"/>
</dbReference>
<comment type="similarity">
    <text evidence="1">Belongs to the GST superfamily.</text>
</comment>
<evidence type="ECO:0000256" key="1">
    <source>
        <dbReference type="ARBA" id="ARBA00007409"/>
    </source>
</evidence>
<dbReference type="Proteomes" id="UP000469558">
    <property type="component" value="Unassembled WGS sequence"/>
</dbReference>
<evidence type="ECO:0000313" key="9">
    <source>
        <dbReference type="Proteomes" id="UP000469558"/>
    </source>
</evidence>
<dbReference type="SFLD" id="SFLDG01150">
    <property type="entry name" value="Main.1:_Beta-like"/>
    <property type="match status" value="1"/>
</dbReference>
<dbReference type="InterPro" id="IPR036249">
    <property type="entry name" value="Thioredoxin-like_sf"/>
</dbReference>
<dbReference type="InterPro" id="IPR040079">
    <property type="entry name" value="Glutathione_S-Trfase"/>
</dbReference>
<evidence type="ECO:0000256" key="5">
    <source>
        <dbReference type="SAM" id="MobiDB-lite"/>
    </source>
</evidence>
<sequence length="714" mass="80676">MSLTIHHLQNSQSERVVWLAEELHIPYTLKLHQRDPYFSPQSIKDLNPLGSAPVIQDGSLTLAESAACVEYIIHKHGNGRLALPPSHKDYADYLYWFHFSNGTFQPHIMQVLQFSRLGGSAAGASAVSARLDDRLGKYLGLMDARLGANKWLAGDEFTAADIMIVFTLTTMRMFNPLDLTEYKGILAYLKRVSERDGSRNQKGGPAHRRAPIRLNPFDATTSKQPYTQVRHKHKHQANTQARKPPTTSRDVSSPILLSINGHPAPKMQLPAGINRRYATFAGFTLILLWLWVAFDRPYKLPANIGWNKHTSVETDAFDIPAVNSQAIRDVCSRTEWNSSLVFTCDNNHGGIGHVRNSILNCVRYAMSAGASLVLPIIALRDMEEPEEMVELDDDMMELGKRHGPGRRSMDYMFDTDHFVASLKLSCPQMKIVKHMEAFYSERRRALRPESLVMNMPTSGIEHPEEWRGLFYDWVEERVATTPKTEDIIIDLEQSFLQYPTHSDGAPFAHAFGSLLKFRPDVRRLATKTLKELADWYDIPLNLSAPILKQSFFGAHLKTTEDEEPQYGKRHVAAAPYTHYAGQATAYLEHASASQLPILYLASGNITSITKLAHQATAFNIDVTHKFQLLKGPDREELEGLKWDQRALVDFLVLLKAEEFAGVGHSSFSWNVALKREREADVKKGKWVDGMWRDGVSTLYGVRESYVDSALCMWE</sequence>
<dbReference type="InterPro" id="IPR004045">
    <property type="entry name" value="Glutathione_S-Trfase_N"/>
</dbReference>
<dbReference type="Pfam" id="PF10250">
    <property type="entry name" value="O-FucT"/>
    <property type="match status" value="1"/>
</dbReference>
<dbReference type="GO" id="GO:0016740">
    <property type="term" value="F:transferase activity"/>
    <property type="evidence" value="ECO:0007669"/>
    <property type="project" value="UniProtKB-KW"/>
</dbReference>
<dbReference type="SUPFAM" id="SSF52833">
    <property type="entry name" value="Thioredoxin-like"/>
    <property type="match status" value="1"/>
</dbReference>
<dbReference type="PANTHER" id="PTHR44051">
    <property type="entry name" value="GLUTATHIONE S-TRANSFERASE-RELATED"/>
    <property type="match status" value="1"/>
</dbReference>
<dbReference type="InterPro" id="IPR004046">
    <property type="entry name" value="GST_C"/>
</dbReference>
<comment type="caution">
    <text evidence="8">The sequence shown here is derived from an EMBL/GenBank/DDBJ whole genome shotgun (WGS) entry which is preliminary data.</text>
</comment>
<dbReference type="Gene3D" id="1.20.1050.10">
    <property type="match status" value="1"/>
</dbReference>
<dbReference type="InterPro" id="IPR036282">
    <property type="entry name" value="Glutathione-S-Trfase_C_sf"/>
</dbReference>
<keyword evidence="2" id="KW-0808">Transferase</keyword>
<dbReference type="InterPro" id="IPR019378">
    <property type="entry name" value="GDP-Fuc_O-FucTrfase"/>
</dbReference>
<dbReference type="EMBL" id="QGMK01002323">
    <property type="protein sequence ID" value="TVY59561.1"/>
    <property type="molecule type" value="Genomic_DNA"/>
</dbReference>
<dbReference type="InterPro" id="IPR010987">
    <property type="entry name" value="Glutathione-S-Trfase_C-like"/>
</dbReference>
<evidence type="ECO:0000256" key="3">
    <source>
        <dbReference type="ARBA" id="ARBA00023253"/>
    </source>
</evidence>
<dbReference type="Gene3D" id="3.40.30.10">
    <property type="entry name" value="Glutaredoxin"/>
    <property type="match status" value="1"/>
</dbReference>
<dbReference type="PANTHER" id="PTHR44051:SF9">
    <property type="entry name" value="GLUTATHIONE S-TRANSFERASE 1"/>
    <property type="match status" value="1"/>
</dbReference>
<feature type="compositionally biased region" description="Polar residues" evidence="5">
    <location>
        <begin position="218"/>
        <end position="227"/>
    </location>
</feature>
<dbReference type="CDD" id="cd11296">
    <property type="entry name" value="O-FucT_like"/>
    <property type="match status" value="1"/>
</dbReference>
<name>A0A8T9BSR2_9HELO</name>
<keyword evidence="3" id="KW-0294">Fucose metabolism</keyword>
<feature type="domain" description="GST C-terminal" evidence="7">
    <location>
        <begin position="86"/>
        <end position="212"/>
    </location>
</feature>
<dbReference type="PROSITE" id="PS50404">
    <property type="entry name" value="GST_NTER"/>
    <property type="match status" value="1"/>
</dbReference>
<dbReference type="AlphaFoldDB" id="A0A8T9BSR2"/>
<keyword evidence="9" id="KW-1185">Reference proteome</keyword>
<dbReference type="OrthoDB" id="20368at2759"/>
<protein>
    <submittedName>
        <fullName evidence="8">Glutathione S-transferase</fullName>
    </submittedName>
</protein>
<evidence type="ECO:0000256" key="2">
    <source>
        <dbReference type="ARBA" id="ARBA00022679"/>
    </source>
</evidence>
<feature type="compositionally biased region" description="Polar residues" evidence="5">
    <location>
        <begin position="237"/>
        <end position="251"/>
    </location>
</feature>
<evidence type="ECO:0000259" key="7">
    <source>
        <dbReference type="PROSITE" id="PS50405"/>
    </source>
</evidence>
<reference evidence="8 9" key="1">
    <citation type="submission" date="2018-05" db="EMBL/GenBank/DDBJ databases">
        <title>Genome sequencing and assembly of the regulated plant pathogen Lachnellula willkommii and related sister species for the development of diagnostic species identification markers.</title>
        <authorList>
            <person name="Giroux E."/>
            <person name="Bilodeau G."/>
        </authorList>
    </citation>
    <scope>NUCLEOTIDE SEQUENCE [LARGE SCALE GENOMIC DNA]</scope>
    <source>
        <strain evidence="8 9">CBS 268.59</strain>
    </source>
</reference>
<keyword evidence="4" id="KW-0119">Carbohydrate metabolism</keyword>
<evidence type="ECO:0000259" key="6">
    <source>
        <dbReference type="PROSITE" id="PS50404"/>
    </source>
</evidence>
<feature type="region of interest" description="Disordered" evidence="5">
    <location>
        <begin position="196"/>
        <end position="251"/>
    </location>
</feature>
<organism evidence="8 9">
    <name type="scientific">Lachnellula suecica</name>
    <dbReference type="NCBI Taxonomy" id="602035"/>
    <lineage>
        <taxon>Eukaryota</taxon>
        <taxon>Fungi</taxon>
        <taxon>Dikarya</taxon>
        <taxon>Ascomycota</taxon>
        <taxon>Pezizomycotina</taxon>
        <taxon>Leotiomycetes</taxon>
        <taxon>Helotiales</taxon>
        <taxon>Lachnaceae</taxon>
        <taxon>Lachnellula</taxon>
    </lineage>
</organism>
<gene>
    <name evidence="8" type="primary">gst3_1</name>
    <name evidence="8" type="ORF">LSUE1_G009932</name>
</gene>
<dbReference type="Pfam" id="PF00043">
    <property type="entry name" value="GST_C"/>
    <property type="match status" value="1"/>
</dbReference>
<evidence type="ECO:0000313" key="8">
    <source>
        <dbReference type="EMBL" id="TVY59561.1"/>
    </source>
</evidence>
<proteinExistence type="inferred from homology"/>
<dbReference type="SFLD" id="SFLDG00358">
    <property type="entry name" value="Main_(cytGST)"/>
    <property type="match status" value="1"/>
</dbReference>
<dbReference type="Gene3D" id="3.40.50.11350">
    <property type="match status" value="1"/>
</dbReference>
<dbReference type="PROSITE" id="PS50405">
    <property type="entry name" value="GST_CTER"/>
    <property type="match status" value="1"/>
</dbReference>
<dbReference type="SUPFAM" id="SSF47616">
    <property type="entry name" value="GST C-terminal domain-like"/>
    <property type="match status" value="1"/>
</dbReference>
<dbReference type="GO" id="GO:0006004">
    <property type="term" value="P:fucose metabolic process"/>
    <property type="evidence" value="ECO:0007669"/>
    <property type="project" value="UniProtKB-KW"/>
</dbReference>
<evidence type="ECO:0000256" key="4">
    <source>
        <dbReference type="ARBA" id="ARBA00023277"/>
    </source>
</evidence>
<dbReference type="Pfam" id="PF13409">
    <property type="entry name" value="GST_N_2"/>
    <property type="match status" value="1"/>
</dbReference>
<accession>A0A8T9BSR2</accession>
<dbReference type="CDD" id="cd03046">
    <property type="entry name" value="GST_N_GTT1_like"/>
    <property type="match status" value="1"/>
</dbReference>
<feature type="domain" description="GST N-terminal" evidence="6">
    <location>
        <begin position="1"/>
        <end position="80"/>
    </location>
</feature>